<gene>
    <name evidence="1" type="ORF">Scani_66680</name>
</gene>
<reference evidence="1 2" key="1">
    <citation type="submission" date="2019-12" db="EMBL/GenBank/DDBJ databases">
        <title>Whole genome shotgun sequence of Streptomyces caniferus NBRC 15389.</title>
        <authorList>
            <person name="Ichikawa N."/>
            <person name="Kimura A."/>
            <person name="Kitahashi Y."/>
            <person name="Komaki H."/>
            <person name="Tamura T."/>
        </authorList>
    </citation>
    <scope>NUCLEOTIDE SEQUENCE [LARGE SCALE GENOMIC DNA]</scope>
    <source>
        <strain evidence="1 2">NBRC 15389</strain>
    </source>
</reference>
<dbReference type="EMBL" id="BLIN01000005">
    <property type="protein sequence ID" value="GFE10400.1"/>
    <property type="molecule type" value="Genomic_DNA"/>
</dbReference>
<sequence>MGAAELSHQRARIGLSGMDCRYLVGQWHAERIPLFARTLELQN</sequence>
<dbReference type="AlphaFoldDB" id="A0A640SHD0"/>
<proteinExistence type="predicted"/>
<name>A0A640SHD0_9ACTN</name>
<comment type="caution">
    <text evidence="1">The sequence shown here is derived from an EMBL/GenBank/DDBJ whole genome shotgun (WGS) entry which is preliminary data.</text>
</comment>
<organism evidence="1 2">
    <name type="scientific">Streptomyces caniferus</name>
    <dbReference type="NCBI Taxonomy" id="285557"/>
    <lineage>
        <taxon>Bacteria</taxon>
        <taxon>Bacillati</taxon>
        <taxon>Actinomycetota</taxon>
        <taxon>Actinomycetes</taxon>
        <taxon>Kitasatosporales</taxon>
        <taxon>Streptomycetaceae</taxon>
        <taxon>Streptomyces</taxon>
    </lineage>
</organism>
<evidence type="ECO:0000313" key="2">
    <source>
        <dbReference type="Proteomes" id="UP000435837"/>
    </source>
</evidence>
<protein>
    <submittedName>
        <fullName evidence="1">Uncharacterized protein</fullName>
    </submittedName>
</protein>
<dbReference type="Proteomes" id="UP000435837">
    <property type="component" value="Unassembled WGS sequence"/>
</dbReference>
<accession>A0A640SHD0</accession>
<evidence type="ECO:0000313" key="1">
    <source>
        <dbReference type="EMBL" id="GFE10400.1"/>
    </source>
</evidence>